<dbReference type="InterPro" id="IPR042089">
    <property type="entry name" value="Peptidase_M13_dom_2"/>
</dbReference>
<dbReference type="Gene3D" id="3.40.390.10">
    <property type="entry name" value="Collagenase (Catalytic Domain)"/>
    <property type="match status" value="1"/>
</dbReference>
<dbReference type="GO" id="GO:0006508">
    <property type="term" value="P:proteolysis"/>
    <property type="evidence" value="ECO:0007669"/>
    <property type="project" value="InterPro"/>
</dbReference>
<dbReference type="InterPro" id="IPR024079">
    <property type="entry name" value="MetalloPept_cat_dom_sf"/>
</dbReference>
<comment type="caution">
    <text evidence="2">The sequence shown here is derived from an EMBL/GenBank/DDBJ whole genome shotgun (WGS) entry which is preliminary data.</text>
</comment>
<dbReference type="VEuPathDB" id="VectorBase:HLOH_062352"/>
<sequence>MVSKLYTRKTLPRKEFPWPSPARYYGNRDDVERSGNILFNSPMQPHSAFFQPPGLASRHFFTPEGAEIVVSLHGAQKPALQLEEHGLSTETPNVVQGACFSNFAGIHASPANAGFVIRNTSIQGPSGRSRSLTTAVAPKTSNVLQLEPMAMRVAAPEAMRPLTAMQTNQKEGRRFTPVATKRRSSSRSVDIVPFLSDSEERSSLRSNPSMTSSMETVLTRAGESGEQTAVSSTDKIILTGRRRLHSDLANKIYQPSSTVLYGVLLVGTLASIMAGSIGYFGHYAAPSLLFDITESEYDITPHQAAPWVQSPTAKRASSLSTKKECRNPWCSEQLAALIHSFNDTVRPCQDFYSHVCAQSQVGNATPKNQVAQPVEQRVVGFFQGTHKPGREEQVLGASRQLWKDCVDLATLKQLGNAPFQDLLKRTGLGGWPYNREDALPDVWEVAGKLQRRMELAPLVEVKARIGNTLKLSPGNWNCTVDSEDVLGAMLTIRTDILRHRQLAEDVAAFSYKMNALLYSHEPLMSHHQASDANLVLRPFLQVALDGLIPYVGIVGPELGNFIYPLVQLVRETRPETVLNLLGYRLLRHVDLFTLPVVKSDLKSAQNSSR</sequence>
<keyword evidence="1" id="KW-0812">Transmembrane</keyword>
<proteinExistence type="predicted"/>
<evidence type="ECO:0008006" key="4">
    <source>
        <dbReference type="Google" id="ProtNLM"/>
    </source>
</evidence>
<dbReference type="PROSITE" id="PS51885">
    <property type="entry name" value="NEPRILYSIN"/>
    <property type="match status" value="1"/>
</dbReference>
<keyword evidence="1" id="KW-1133">Transmembrane helix</keyword>
<feature type="transmembrane region" description="Helical" evidence="1">
    <location>
        <begin position="259"/>
        <end position="280"/>
    </location>
</feature>
<reference evidence="2 3" key="1">
    <citation type="journal article" date="2020" name="Cell">
        <title>Large-Scale Comparative Analyses of Tick Genomes Elucidate Their Genetic Diversity and Vector Capacities.</title>
        <authorList>
            <consortium name="Tick Genome and Microbiome Consortium (TIGMIC)"/>
            <person name="Jia N."/>
            <person name="Wang J."/>
            <person name="Shi W."/>
            <person name="Du L."/>
            <person name="Sun Y."/>
            <person name="Zhan W."/>
            <person name="Jiang J.F."/>
            <person name="Wang Q."/>
            <person name="Zhang B."/>
            <person name="Ji P."/>
            <person name="Bell-Sakyi L."/>
            <person name="Cui X.M."/>
            <person name="Yuan T.T."/>
            <person name="Jiang B.G."/>
            <person name="Yang W.F."/>
            <person name="Lam T.T."/>
            <person name="Chang Q.C."/>
            <person name="Ding S.J."/>
            <person name="Wang X.J."/>
            <person name="Zhu J.G."/>
            <person name="Ruan X.D."/>
            <person name="Zhao L."/>
            <person name="Wei J.T."/>
            <person name="Ye R.Z."/>
            <person name="Que T.C."/>
            <person name="Du C.H."/>
            <person name="Zhou Y.H."/>
            <person name="Cheng J.X."/>
            <person name="Dai P.F."/>
            <person name="Guo W.B."/>
            <person name="Han X.H."/>
            <person name="Huang E.J."/>
            <person name="Li L.F."/>
            <person name="Wei W."/>
            <person name="Gao Y.C."/>
            <person name="Liu J.Z."/>
            <person name="Shao H.Z."/>
            <person name="Wang X."/>
            <person name="Wang C.C."/>
            <person name="Yang T.C."/>
            <person name="Huo Q.B."/>
            <person name="Li W."/>
            <person name="Chen H.Y."/>
            <person name="Chen S.E."/>
            <person name="Zhou L.G."/>
            <person name="Ni X.B."/>
            <person name="Tian J.H."/>
            <person name="Sheng Y."/>
            <person name="Liu T."/>
            <person name="Pan Y.S."/>
            <person name="Xia L.Y."/>
            <person name="Li J."/>
            <person name="Zhao F."/>
            <person name="Cao W.C."/>
        </authorList>
    </citation>
    <scope>NUCLEOTIDE SEQUENCE [LARGE SCALE GENOMIC DNA]</scope>
    <source>
        <strain evidence="2">HaeL-2018</strain>
    </source>
</reference>
<dbReference type="Gene3D" id="1.10.1380.10">
    <property type="entry name" value="Neutral endopeptidase , domain2"/>
    <property type="match status" value="1"/>
</dbReference>
<accession>A0A9J6GQ04</accession>
<dbReference type="AlphaFoldDB" id="A0A9J6GQ04"/>
<keyword evidence="3" id="KW-1185">Reference proteome</keyword>
<dbReference type="InterPro" id="IPR000718">
    <property type="entry name" value="Peptidase_M13"/>
</dbReference>
<dbReference type="SUPFAM" id="SSF55486">
    <property type="entry name" value="Metalloproteases ('zincins'), catalytic domain"/>
    <property type="match status" value="1"/>
</dbReference>
<protein>
    <recommendedName>
        <fullName evidence="4">Peptidase M13 N-terminal domain-containing protein</fullName>
    </recommendedName>
</protein>
<evidence type="ECO:0000313" key="2">
    <source>
        <dbReference type="EMBL" id="KAH9377451.1"/>
    </source>
</evidence>
<organism evidence="2 3">
    <name type="scientific">Haemaphysalis longicornis</name>
    <name type="common">Bush tick</name>
    <dbReference type="NCBI Taxonomy" id="44386"/>
    <lineage>
        <taxon>Eukaryota</taxon>
        <taxon>Metazoa</taxon>
        <taxon>Ecdysozoa</taxon>
        <taxon>Arthropoda</taxon>
        <taxon>Chelicerata</taxon>
        <taxon>Arachnida</taxon>
        <taxon>Acari</taxon>
        <taxon>Parasitiformes</taxon>
        <taxon>Ixodida</taxon>
        <taxon>Ixodoidea</taxon>
        <taxon>Ixodidae</taxon>
        <taxon>Haemaphysalinae</taxon>
        <taxon>Haemaphysalis</taxon>
    </lineage>
</organism>
<dbReference type="Proteomes" id="UP000821853">
    <property type="component" value="Unassembled WGS sequence"/>
</dbReference>
<name>A0A9J6GQ04_HAELO</name>
<dbReference type="EMBL" id="JABSTR010000008">
    <property type="protein sequence ID" value="KAH9377451.1"/>
    <property type="molecule type" value="Genomic_DNA"/>
</dbReference>
<dbReference type="OrthoDB" id="6507411at2759"/>
<dbReference type="GO" id="GO:0004222">
    <property type="term" value="F:metalloendopeptidase activity"/>
    <property type="evidence" value="ECO:0007669"/>
    <property type="project" value="InterPro"/>
</dbReference>
<keyword evidence="1" id="KW-0472">Membrane</keyword>
<evidence type="ECO:0000256" key="1">
    <source>
        <dbReference type="SAM" id="Phobius"/>
    </source>
</evidence>
<gene>
    <name evidence="2" type="ORF">HPB48_007050</name>
</gene>
<evidence type="ECO:0000313" key="3">
    <source>
        <dbReference type="Proteomes" id="UP000821853"/>
    </source>
</evidence>